<dbReference type="CDD" id="cd22157">
    <property type="entry name" value="F-box_AtFBW1-like"/>
    <property type="match status" value="1"/>
</dbReference>
<dbReference type="InterPro" id="IPR036047">
    <property type="entry name" value="F-box-like_dom_sf"/>
</dbReference>
<dbReference type="SUPFAM" id="SSF50965">
    <property type="entry name" value="Galactose oxidase, central domain"/>
    <property type="match status" value="1"/>
</dbReference>
<dbReference type="SMART" id="SM00256">
    <property type="entry name" value="FBOX"/>
    <property type="match status" value="1"/>
</dbReference>
<name>A0ABM3QPS8_SPIOL</name>
<dbReference type="Pfam" id="PF07734">
    <property type="entry name" value="FBA_1"/>
    <property type="match status" value="1"/>
</dbReference>
<dbReference type="Pfam" id="PF00646">
    <property type="entry name" value="F-box"/>
    <property type="match status" value="1"/>
</dbReference>
<reference evidence="3" key="2">
    <citation type="submission" date="2025-08" db="UniProtKB">
        <authorList>
            <consortium name="RefSeq"/>
        </authorList>
    </citation>
    <scope>IDENTIFICATION</scope>
    <source>
        <tissue evidence="3">Leaf</tissue>
    </source>
</reference>
<feature type="domain" description="F-box" evidence="1">
    <location>
        <begin position="9"/>
        <end position="58"/>
    </location>
</feature>
<organism evidence="2 3">
    <name type="scientific">Spinacia oleracea</name>
    <name type="common">Spinach</name>
    <dbReference type="NCBI Taxonomy" id="3562"/>
    <lineage>
        <taxon>Eukaryota</taxon>
        <taxon>Viridiplantae</taxon>
        <taxon>Streptophyta</taxon>
        <taxon>Embryophyta</taxon>
        <taxon>Tracheophyta</taxon>
        <taxon>Spermatophyta</taxon>
        <taxon>Magnoliopsida</taxon>
        <taxon>eudicotyledons</taxon>
        <taxon>Gunneridae</taxon>
        <taxon>Pentapetalae</taxon>
        <taxon>Caryophyllales</taxon>
        <taxon>Chenopodiaceae</taxon>
        <taxon>Chenopodioideae</taxon>
        <taxon>Anserineae</taxon>
        <taxon>Spinacia</taxon>
    </lineage>
</organism>
<keyword evidence="2" id="KW-1185">Reference proteome</keyword>
<evidence type="ECO:0000313" key="3">
    <source>
        <dbReference type="RefSeq" id="XP_056685373.1"/>
    </source>
</evidence>
<protein>
    <submittedName>
        <fullName evidence="3">F-box protein At1g33530</fullName>
    </submittedName>
</protein>
<evidence type="ECO:0000313" key="2">
    <source>
        <dbReference type="Proteomes" id="UP000813463"/>
    </source>
</evidence>
<dbReference type="InterPro" id="IPR006527">
    <property type="entry name" value="F-box-assoc_dom_typ1"/>
</dbReference>
<dbReference type="Proteomes" id="UP000813463">
    <property type="component" value="Chromosome 5"/>
</dbReference>
<dbReference type="PROSITE" id="PS50181">
    <property type="entry name" value="FBOX"/>
    <property type="match status" value="1"/>
</dbReference>
<evidence type="ECO:0000259" key="1">
    <source>
        <dbReference type="PROSITE" id="PS50181"/>
    </source>
</evidence>
<gene>
    <name evidence="3" type="primary">LOC130461334</name>
</gene>
<dbReference type="RefSeq" id="XP_056685373.1">
    <property type="nucleotide sequence ID" value="XM_056829395.1"/>
</dbReference>
<dbReference type="InterPro" id="IPR050796">
    <property type="entry name" value="SCF_F-box_component"/>
</dbReference>
<dbReference type="InterPro" id="IPR017451">
    <property type="entry name" value="F-box-assoc_interact_dom"/>
</dbReference>
<dbReference type="SUPFAM" id="SSF81383">
    <property type="entry name" value="F-box domain"/>
    <property type="match status" value="1"/>
</dbReference>
<sequence>MASSHSSTSSQGCILPDDLIHDILLQLPVKSLLRFKSVCKSWKSIITNHKFTIAHSRLTMHNFSSFLMVRSDKTLFSLSISLNPYGNTTDIKGKFVGLPSKLVLEDGFFYPLGSCQGLLCIYAFDNKKTRNIYLWNIATNICRCIKSPPIKPGYYRVLKCGFGFVSSTNDYKILLVIGYGSDSTRITIHVYSLRNDEWRKLDINTVKVLPGVLIRGYNNTRGFSPRVVDPVVLNEALHWVVDSIILKFDLVTETFEILSNLIQTEDVRFSQLTLIGVTEDNKLCLCQQEMLGYREPFNIVT</sequence>
<dbReference type="InterPro" id="IPR011043">
    <property type="entry name" value="Gal_Oxase/kelch_b-propeller"/>
</dbReference>
<dbReference type="GeneID" id="130461334"/>
<dbReference type="PANTHER" id="PTHR31672">
    <property type="entry name" value="BNACNNG10540D PROTEIN"/>
    <property type="match status" value="1"/>
</dbReference>
<dbReference type="NCBIfam" id="TIGR01640">
    <property type="entry name" value="F_box_assoc_1"/>
    <property type="match status" value="1"/>
</dbReference>
<dbReference type="Gene3D" id="1.20.1280.50">
    <property type="match status" value="1"/>
</dbReference>
<dbReference type="InterPro" id="IPR001810">
    <property type="entry name" value="F-box_dom"/>
</dbReference>
<dbReference type="PANTHER" id="PTHR31672:SF13">
    <property type="entry name" value="F-BOX PROTEIN CPR30-LIKE"/>
    <property type="match status" value="1"/>
</dbReference>
<accession>A0ABM3QPS8</accession>
<reference evidence="2" key="1">
    <citation type="journal article" date="2021" name="Nat. Commun.">
        <title>Genomic analyses provide insights into spinach domestication and the genetic basis of agronomic traits.</title>
        <authorList>
            <person name="Cai X."/>
            <person name="Sun X."/>
            <person name="Xu C."/>
            <person name="Sun H."/>
            <person name="Wang X."/>
            <person name="Ge C."/>
            <person name="Zhang Z."/>
            <person name="Wang Q."/>
            <person name="Fei Z."/>
            <person name="Jiao C."/>
            <person name="Wang Q."/>
        </authorList>
    </citation>
    <scope>NUCLEOTIDE SEQUENCE [LARGE SCALE GENOMIC DNA]</scope>
    <source>
        <strain evidence="2">cv. Varoflay</strain>
    </source>
</reference>
<proteinExistence type="predicted"/>